<comment type="caution">
    <text evidence="3">The sequence shown here is derived from an EMBL/GenBank/DDBJ whole genome shotgun (WGS) entry which is preliminary data.</text>
</comment>
<sequence>MKDFTLDKCESLITIFILEDDHPMQEMFPQLRKISLSNLNNLKFIWNKEPNVPFFSNLASLFIVHCDSIESLFSLSSSKYLKKLKLLRLYSCKELKQVISSDEDENASTNFPQMKCLVLKDLPKLVNFSHYHGTLDWPSLQTLRVSNVPSMKIFSRGNINTPLLRSIDITFIKKLWFENLNKTISFIYNNPELIKVTQIKKEEQLQQQDNNG</sequence>
<evidence type="ECO:0000259" key="2">
    <source>
        <dbReference type="Pfam" id="PF23247"/>
    </source>
</evidence>
<dbReference type="SUPFAM" id="SSF52047">
    <property type="entry name" value="RNI-like"/>
    <property type="match status" value="1"/>
</dbReference>
<dbReference type="Pfam" id="PF23247">
    <property type="entry name" value="LRR_RPS2"/>
    <property type="match status" value="1"/>
</dbReference>
<feature type="domain" description="Disease resistance protein At4g27190-like leucine-rich repeats" evidence="2">
    <location>
        <begin position="4"/>
        <end position="93"/>
    </location>
</feature>
<accession>A0A8T0K5F5</accession>
<reference evidence="3 4" key="1">
    <citation type="submission" date="2020-05" db="EMBL/GenBank/DDBJ databases">
        <title>Vigna angularis (adzuki bean) Var. LongXiaoDou No. 4 denovo assembly.</title>
        <authorList>
            <person name="Xiang H."/>
        </authorList>
    </citation>
    <scope>NUCLEOTIDE SEQUENCE [LARGE SCALE GENOMIC DNA]</scope>
    <source>
        <tissue evidence="3">Leaf</tissue>
    </source>
</reference>
<dbReference type="Gene3D" id="3.80.10.10">
    <property type="entry name" value="Ribonuclease Inhibitor"/>
    <property type="match status" value="1"/>
</dbReference>
<dbReference type="AlphaFoldDB" id="A0A8T0K5F5"/>
<keyword evidence="1" id="KW-0611">Plant defense</keyword>
<name>A0A8T0K5F5_PHAAN</name>
<dbReference type="PANTHER" id="PTHR33463">
    <property type="entry name" value="NB-ARC DOMAIN-CONTAINING PROTEIN-RELATED"/>
    <property type="match status" value="1"/>
</dbReference>
<organism evidence="3 4">
    <name type="scientific">Phaseolus angularis</name>
    <name type="common">Azuki bean</name>
    <name type="synonym">Vigna angularis</name>
    <dbReference type="NCBI Taxonomy" id="3914"/>
    <lineage>
        <taxon>Eukaryota</taxon>
        <taxon>Viridiplantae</taxon>
        <taxon>Streptophyta</taxon>
        <taxon>Embryophyta</taxon>
        <taxon>Tracheophyta</taxon>
        <taxon>Spermatophyta</taxon>
        <taxon>Magnoliopsida</taxon>
        <taxon>eudicotyledons</taxon>
        <taxon>Gunneridae</taxon>
        <taxon>Pentapetalae</taxon>
        <taxon>rosids</taxon>
        <taxon>fabids</taxon>
        <taxon>Fabales</taxon>
        <taxon>Fabaceae</taxon>
        <taxon>Papilionoideae</taxon>
        <taxon>50 kb inversion clade</taxon>
        <taxon>NPAAA clade</taxon>
        <taxon>indigoferoid/millettioid clade</taxon>
        <taxon>Phaseoleae</taxon>
        <taxon>Vigna</taxon>
    </lineage>
</organism>
<dbReference type="InterPro" id="IPR050905">
    <property type="entry name" value="Plant_NBS-LRR"/>
</dbReference>
<gene>
    <name evidence="3" type="ORF">HKW66_Vig0077990</name>
</gene>
<protein>
    <recommendedName>
        <fullName evidence="2">Disease resistance protein At4g27190-like leucine-rich repeats domain-containing protein</fullName>
    </recommendedName>
</protein>
<proteinExistence type="predicted"/>
<dbReference type="Proteomes" id="UP000743370">
    <property type="component" value="Unassembled WGS sequence"/>
</dbReference>
<evidence type="ECO:0000313" key="4">
    <source>
        <dbReference type="Proteomes" id="UP000743370"/>
    </source>
</evidence>
<dbReference type="InterPro" id="IPR032675">
    <property type="entry name" value="LRR_dom_sf"/>
</dbReference>
<dbReference type="EMBL" id="JABFOF010000006">
    <property type="protein sequence ID" value="KAG2394826.1"/>
    <property type="molecule type" value="Genomic_DNA"/>
</dbReference>
<dbReference type="PANTHER" id="PTHR33463:SF209">
    <property type="entry name" value="DISEASE RESISTANCE PROTEIN RPS2-LIKE"/>
    <property type="match status" value="1"/>
</dbReference>
<evidence type="ECO:0000256" key="1">
    <source>
        <dbReference type="ARBA" id="ARBA00022821"/>
    </source>
</evidence>
<dbReference type="InterPro" id="IPR057135">
    <property type="entry name" value="At4g27190-like_LRR"/>
</dbReference>
<evidence type="ECO:0000313" key="3">
    <source>
        <dbReference type="EMBL" id="KAG2394826.1"/>
    </source>
</evidence>